<name>A0A4V2SA40_9RHOB</name>
<dbReference type="GO" id="GO:0003676">
    <property type="term" value="F:nucleic acid binding"/>
    <property type="evidence" value="ECO:0007669"/>
    <property type="project" value="InterPro"/>
</dbReference>
<dbReference type="Gene3D" id="3.40.1350.10">
    <property type="match status" value="1"/>
</dbReference>
<accession>A0A4V2SA40</accession>
<protein>
    <recommendedName>
        <fullName evidence="3">VRR-NUC domain-containing protein</fullName>
    </recommendedName>
</protein>
<dbReference type="InterPro" id="IPR011856">
    <property type="entry name" value="tRNA_endonuc-like_dom_sf"/>
</dbReference>
<gene>
    <name evidence="1" type="ORF">EV655_1104</name>
</gene>
<reference evidence="1 2" key="1">
    <citation type="submission" date="2019-03" db="EMBL/GenBank/DDBJ databases">
        <title>Genomic Encyclopedia of Type Strains, Phase IV (KMG-IV): sequencing the most valuable type-strain genomes for metagenomic binning, comparative biology and taxonomic classification.</title>
        <authorList>
            <person name="Goeker M."/>
        </authorList>
    </citation>
    <scope>NUCLEOTIDE SEQUENCE [LARGE SCALE GENOMIC DNA]</scope>
    <source>
        <strain evidence="1 2">DSM 4868</strain>
    </source>
</reference>
<sequence length="148" mass="17119">MSRRGQNPETPLMKQIGLAAKRRWHPVGMVYRINPGLGTPPGSAHLMRYAPEGWPDQVLLLRGRLAALEAKTKRGRPEESQLRMARQWWLAGVPYFFPTSPEHMFELVERHFPAEVWADPTPEERARFREAFADAEDPRPWLEANGYM</sequence>
<evidence type="ECO:0008006" key="3">
    <source>
        <dbReference type="Google" id="ProtNLM"/>
    </source>
</evidence>
<dbReference type="Proteomes" id="UP000295142">
    <property type="component" value="Unassembled WGS sequence"/>
</dbReference>
<keyword evidence="2" id="KW-1185">Reference proteome</keyword>
<dbReference type="EMBL" id="SLWW01000010">
    <property type="protein sequence ID" value="TCO70240.1"/>
    <property type="molecule type" value="Genomic_DNA"/>
</dbReference>
<evidence type="ECO:0000313" key="1">
    <source>
        <dbReference type="EMBL" id="TCO70240.1"/>
    </source>
</evidence>
<proteinExistence type="predicted"/>
<evidence type="ECO:0000313" key="2">
    <source>
        <dbReference type="Proteomes" id="UP000295142"/>
    </source>
</evidence>
<dbReference type="AlphaFoldDB" id="A0A4V2SA40"/>
<comment type="caution">
    <text evidence="1">The sequence shown here is derived from an EMBL/GenBank/DDBJ whole genome shotgun (WGS) entry which is preliminary data.</text>
</comment>
<organism evidence="1 2">
    <name type="scientific">Rhodovulum euryhalinum</name>
    <dbReference type="NCBI Taxonomy" id="35805"/>
    <lineage>
        <taxon>Bacteria</taxon>
        <taxon>Pseudomonadati</taxon>
        <taxon>Pseudomonadota</taxon>
        <taxon>Alphaproteobacteria</taxon>
        <taxon>Rhodobacterales</taxon>
        <taxon>Paracoccaceae</taxon>
        <taxon>Rhodovulum</taxon>
    </lineage>
</organism>